<comment type="caution">
    <text evidence="2">The sequence shown here is derived from an EMBL/GenBank/DDBJ whole genome shotgun (WGS) entry which is preliminary data.</text>
</comment>
<evidence type="ECO:0000313" key="3">
    <source>
        <dbReference type="Proteomes" id="UP000782312"/>
    </source>
</evidence>
<proteinExistence type="predicted"/>
<evidence type="ECO:0000256" key="1">
    <source>
        <dbReference type="SAM" id="SignalP"/>
    </source>
</evidence>
<dbReference type="Proteomes" id="UP000782312">
    <property type="component" value="Unassembled WGS sequence"/>
</dbReference>
<evidence type="ECO:0000313" key="2">
    <source>
        <dbReference type="EMBL" id="MBI3126713.1"/>
    </source>
</evidence>
<protein>
    <submittedName>
        <fullName evidence="2">Uncharacterized protein</fullName>
    </submittedName>
</protein>
<accession>A0A932HX98</accession>
<sequence>MKRCTAAIVGFAGLLMLVSDVLAQVPPPLGPPPSPAQIAARRACNAQPAGQARTNCINAACAGVSTPFRGACISGIAMFASAPSVPTNVAQRRACNNVPPANRGACINSACGPVAPQFRQACLAGAGPYAAGPTPPGGPTNVAQRRACNNVPPASRGACINSACGPVAPQFRQACLAGAGPYAAGPTPPGAPTNVAQRRACNNVPPANRQACINSACGPVAPQFRQACLAGAGPYAAGPTPPGGLQQLNTLRSSISSQRSRALALCRQLYDGAQEQACIRGLFPPAPAPAN</sequence>
<dbReference type="AlphaFoldDB" id="A0A932HX98"/>
<organism evidence="2 3">
    <name type="scientific">Tectimicrobiota bacterium</name>
    <dbReference type="NCBI Taxonomy" id="2528274"/>
    <lineage>
        <taxon>Bacteria</taxon>
        <taxon>Pseudomonadati</taxon>
        <taxon>Nitrospinota/Tectimicrobiota group</taxon>
        <taxon>Candidatus Tectimicrobiota</taxon>
    </lineage>
</organism>
<gene>
    <name evidence="2" type="ORF">HYZ11_03820</name>
</gene>
<reference evidence="2" key="1">
    <citation type="submission" date="2020-07" db="EMBL/GenBank/DDBJ databases">
        <title>Huge and variable diversity of episymbiotic CPR bacteria and DPANN archaea in groundwater ecosystems.</title>
        <authorList>
            <person name="He C.Y."/>
            <person name="Keren R."/>
            <person name="Whittaker M."/>
            <person name="Farag I.F."/>
            <person name="Doudna J."/>
            <person name="Cate J.H.D."/>
            <person name="Banfield J.F."/>
        </authorList>
    </citation>
    <scope>NUCLEOTIDE SEQUENCE</scope>
    <source>
        <strain evidence="2">NC_groundwater_763_Ag_S-0.2um_68_21</strain>
    </source>
</reference>
<name>A0A932HX98_UNCTE</name>
<feature type="chain" id="PRO_5037342128" evidence="1">
    <location>
        <begin position="24"/>
        <end position="291"/>
    </location>
</feature>
<feature type="signal peptide" evidence="1">
    <location>
        <begin position="1"/>
        <end position="23"/>
    </location>
</feature>
<dbReference type="EMBL" id="JACPUR010000010">
    <property type="protein sequence ID" value="MBI3126713.1"/>
    <property type="molecule type" value="Genomic_DNA"/>
</dbReference>
<keyword evidence="1" id="KW-0732">Signal</keyword>